<reference evidence="1" key="1">
    <citation type="journal article" date="2019" name="Emerg. Microbes Infect.">
        <title>Comprehensive subspecies identification of 175 nontuberculous mycobacteria species based on 7547 genomic profiles.</title>
        <authorList>
            <person name="Matsumoto Y."/>
            <person name="Kinjo T."/>
            <person name="Motooka D."/>
            <person name="Nabeya D."/>
            <person name="Jung N."/>
            <person name="Uechi K."/>
            <person name="Horii T."/>
            <person name="Iida T."/>
            <person name="Fujita J."/>
            <person name="Nakamura S."/>
        </authorList>
    </citation>
    <scope>NUCLEOTIDE SEQUENCE [LARGE SCALE GENOMIC DNA]</scope>
    <source>
        <strain evidence="1">JCM 13671</strain>
    </source>
</reference>
<dbReference type="PRINTS" id="PR00038">
    <property type="entry name" value="HTHLUXR"/>
</dbReference>
<evidence type="ECO:0000313" key="1">
    <source>
        <dbReference type="EMBL" id="BBZ34367.1"/>
    </source>
</evidence>
<reference evidence="1" key="2">
    <citation type="submission" date="2020-02" db="EMBL/GenBank/DDBJ databases">
        <authorList>
            <person name="Matsumoto Y."/>
            <person name="Motooka D."/>
            <person name="Nakamura S."/>
        </authorList>
    </citation>
    <scope>NUCLEOTIDE SEQUENCE</scope>
    <source>
        <strain evidence="1">JCM 13671</strain>
    </source>
</reference>
<dbReference type="InterPro" id="IPR000792">
    <property type="entry name" value="Tscrpt_reg_LuxR_C"/>
</dbReference>
<organism evidence="1 2">
    <name type="scientific">Mycolicibacterium confluentis</name>
    <dbReference type="NCBI Taxonomy" id="28047"/>
    <lineage>
        <taxon>Bacteria</taxon>
        <taxon>Bacillati</taxon>
        <taxon>Actinomycetota</taxon>
        <taxon>Actinomycetes</taxon>
        <taxon>Mycobacteriales</taxon>
        <taxon>Mycobacteriaceae</taxon>
        <taxon>Mycolicibacterium</taxon>
    </lineage>
</organism>
<name>A0A7I7XYJ5_9MYCO</name>
<accession>A0A7I7XYJ5</accession>
<dbReference type="Proteomes" id="UP000466931">
    <property type="component" value="Chromosome"/>
</dbReference>
<protein>
    <submittedName>
        <fullName evidence="1">LuxR family transcriptional regulator</fullName>
    </submittedName>
</protein>
<dbReference type="OrthoDB" id="4457864at2"/>
<dbReference type="PROSITE" id="PS50043">
    <property type="entry name" value="HTH_LUXR_2"/>
    <property type="match status" value="1"/>
</dbReference>
<keyword evidence="2" id="KW-1185">Reference proteome</keyword>
<dbReference type="InterPro" id="IPR016032">
    <property type="entry name" value="Sig_transdc_resp-reg_C-effctor"/>
</dbReference>
<dbReference type="EMBL" id="AP022612">
    <property type="protein sequence ID" value="BBZ34367.1"/>
    <property type="molecule type" value="Genomic_DNA"/>
</dbReference>
<dbReference type="GO" id="GO:0003677">
    <property type="term" value="F:DNA binding"/>
    <property type="evidence" value="ECO:0007669"/>
    <property type="project" value="InterPro"/>
</dbReference>
<dbReference type="InterPro" id="IPR036388">
    <property type="entry name" value="WH-like_DNA-bd_sf"/>
</dbReference>
<dbReference type="GO" id="GO:0006355">
    <property type="term" value="P:regulation of DNA-templated transcription"/>
    <property type="evidence" value="ECO:0007669"/>
    <property type="project" value="InterPro"/>
</dbReference>
<dbReference type="Pfam" id="PF00196">
    <property type="entry name" value="GerE"/>
    <property type="match status" value="1"/>
</dbReference>
<gene>
    <name evidence="1" type="ORF">MCNF_29720</name>
</gene>
<evidence type="ECO:0000313" key="2">
    <source>
        <dbReference type="Proteomes" id="UP000466931"/>
    </source>
</evidence>
<dbReference type="RefSeq" id="WP_085151568.1">
    <property type="nucleotide sequence ID" value="NZ_AP022612.1"/>
</dbReference>
<dbReference type="AlphaFoldDB" id="A0A7I7XYJ5"/>
<sequence length="363" mass="38500">MVTLDDFSRMVTGVYGAALTPQTWLSAISDISSTLGAHSSAVVLGGEIDRTVKVANLPPEVGQAYIEYYAKLDYILEAVERGPVGRLSPTAPLRALNPRSEFDADWMRPNHMDDGLFVRLRSGPATATFLVANSATDEGFATPERIKVVNALVPHLQQALRTEHALRDSAISASDVAAAADSVRHGVAVVTADSAVVHMNSAAAEILTADDGLTLSGGRIETGHSATTARLARSVGGAAAGNASGVRGGDSLLCARPSGRRPYVVHVLPSEVVEPRQPRALVIIVDPDQQIDPPAALLRRLFGLTPAEAEVAVRVLRGDGLTPIAEELSVSLATVKSHLQRVFEKTDTHRQAELVRLLLSITR</sequence>
<dbReference type="Gene3D" id="1.10.10.10">
    <property type="entry name" value="Winged helix-like DNA-binding domain superfamily/Winged helix DNA-binding domain"/>
    <property type="match status" value="1"/>
</dbReference>
<dbReference type="SMART" id="SM00421">
    <property type="entry name" value="HTH_LUXR"/>
    <property type="match status" value="1"/>
</dbReference>
<proteinExistence type="predicted"/>
<dbReference type="SUPFAM" id="SSF46894">
    <property type="entry name" value="C-terminal effector domain of the bipartite response regulators"/>
    <property type="match status" value="1"/>
</dbReference>